<dbReference type="InterPro" id="IPR052107">
    <property type="entry name" value="HEAT6"/>
</dbReference>
<dbReference type="Proteomes" id="UP001176517">
    <property type="component" value="Unassembled WGS sequence"/>
</dbReference>
<feature type="compositionally biased region" description="Polar residues" evidence="1">
    <location>
        <begin position="214"/>
        <end position="237"/>
    </location>
</feature>
<accession>A0AAN6GUF2</accession>
<sequence>MDTCINKAAVQVTSEGASIVSQTSVWHTSISSFHELSAEQCKVSLDSLRASIIASCGSGQEIQASAGQHDSCEALLAALIRLAQTWLARTRTPATQDSTRTVTSALRCIIAVLSHGPSSLLQRDPKRVHELSLLCISVFQWLVPAGPGLRNQASTSSLSQLRRPGSRTSNALQQTGALAFGGTSVRQSRPQEANHSERAGSHSRSSSASSWRSVTTAQSSIPSLPTDPSGTAQSASSPMLLPRSLGLGRTGPSKPPTSASELESEESATESRMESGKPRSSSSGDASRACKYYCIACLSQINTKNAKAVFQDWPLLFGQPRGGLTSRSVSNVLDMTRPDQALSVRTAAIHLCEAALEQAGREGLLIVIDDRPQRSSAFISLAARTGAVVSDIRLCIASVLTLASTSSSLSEGSSSLTLAALKAAKALITSTPNVAYRQRSADILTPPVVSLCSSLDSSTAATAFSVLSELMGASTGNNAAIQAMPVDGILAQLLQSEPHLATVRTQAWKALSSVFEQSVQDTNLHSRQVLELCHQTLKQSPSDLERQAAVSMLPLLLRKEARQTSLSADQSEVFQTVTSLGVKDANPLVRCSAADCVLPLAASSDVPIHRRPAHELLERLLSDSEAAVCAAAARAIGVCFDTGEAVAALQLEKTDDKDSNIAAFIAFATGSRLLRTGRCDEEDARKHPSGGPLHARAMIVKMRASWSFATMCDKSADQVANAPASATRPLLTELLRLAIALSKDDDRVAANGLRALGALLRASPSSIDMESYSDLRQTQDSGFAVVIDLLQKAKDPKIRWNAGAALERAFSNVGLLEQICSQKTGAMTIQRLYDDVVGAACGDKMYKVKLASLQALVRIHSSAEQLGGPTNDTICTLLQEQRPRLRAAKDDLEERAETAPFKERQLHVDPCRKALEALLLRGSKANDDPLRDR</sequence>
<gene>
    <name evidence="3" type="ORF">OC846_000603</name>
</gene>
<proteinExistence type="predicted"/>
<dbReference type="SUPFAM" id="SSF48371">
    <property type="entry name" value="ARM repeat"/>
    <property type="match status" value="1"/>
</dbReference>
<dbReference type="PANTHER" id="PTHR13366:SF0">
    <property type="entry name" value="HEAT REPEAT-CONTAINING PROTEIN 6"/>
    <property type="match status" value="1"/>
</dbReference>
<feature type="compositionally biased region" description="Low complexity" evidence="1">
    <location>
        <begin position="202"/>
        <end position="213"/>
    </location>
</feature>
<dbReference type="Gene3D" id="1.25.10.10">
    <property type="entry name" value="Leucine-rich Repeat Variant"/>
    <property type="match status" value="1"/>
</dbReference>
<dbReference type="InterPro" id="IPR011989">
    <property type="entry name" value="ARM-like"/>
</dbReference>
<evidence type="ECO:0000313" key="4">
    <source>
        <dbReference type="Proteomes" id="UP001176517"/>
    </source>
</evidence>
<dbReference type="Pfam" id="PF13251">
    <property type="entry name" value="DUF4042"/>
    <property type="match status" value="1"/>
</dbReference>
<dbReference type="PANTHER" id="PTHR13366">
    <property type="entry name" value="MALARIA ANTIGEN-RELATED"/>
    <property type="match status" value="1"/>
</dbReference>
<feature type="region of interest" description="Disordered" evidence="1">
    <location>
        <begin position="179"/>
        <end position="286"/>
    </location>
</feature>
<feature type="domain" description="DUF4042" evidence="2">
    <location>
        <begin position="295"/>
        <end position="473"/>
    </location>
</feature>
<reference evidence="3" key="1">
    <citation type="journal article" date="2023" name="PhytoFront">
        <title>Draft Genome Resources of Seven Strains of Tilletia horrida, Causal Agent of Kernel Smut of Rice.</title>
        <authorList>
            <person name="Khanal S."/>
            <person name="Antony Babu S."/>
            <person name="Zhou X.G."/>
        </authorList>
    </citation>
    <scope>NUCLEOTIDE SEQUENCE</scope>
    <source>
        <strain evidence="3">TX6</strain>
    </source>
</reference>
<name>A0AAN6GUF2_9BASI</name>
<evidence type="ECO:0000259" key="2">
    <source>
        <dbReference type="Pfam" id="PF13251"/>
    </source>
</evidence>
<comment type="caution">
    <text evidence="3">The sequence shown here is derived from an EMBL/GenBank/DDBJ whole genome shotgun (WGS) entry which is preliminary data.</text>
</comment>
<keyword evidence="4" id="KW-1185">Reference proteome</keyword>
<dbReference type="EMBL" id="JAPDMZ010000007">
    <property type="protein sequence ID" value="KAK0557153.1"/>
    <property type="molecule type" value="Genomic_DNA"/>
</dbReference>
<evidence type="ECO:0000256" key="1">
    <source>
        <dbReference type="SAM" id="MobiDB-lite"/>
    </source>
</evidence>
<protein>
    <recommendedName>
        <fullName evidence="2">DUF4042 domain-containing protein</fullName>
    </recommendedName>
</protein>
<dbReference type="InterPro" id="IPR025283">
    <property type="entry name" value="DUF4042"/>
</dbReference>
<dbReference type="InterPro" id="IPR016024">
    <property type="entry name" value="ARM-type_fold"/>
</dbReference>
<dbReference type="AlphaFoldDB" id="A0AAN6GUF2"/>
<organism evidence="3 4">
    <name type="scientific">Tilletia horrida</name>
    <dbReference type="NCBI Taxonomy" id="155126"/>
    <lineage>
        <taxon>Eukaryota</taxon>
        <taxon>Fungi</taxon>
        <taxon>Dikarya</taxon>
        <taxon>Basidiomycota</taxon>
        <taxon>Ustilaginomycotina</taxon>
        <taxon>Exobasidiomycetes</taxon>
        <taxon>Tilletiales</taxon>
        <taxon>Tilletiaceae</taxon>
        <taxon>Tilletia</taxon>
    </lineage>
</organism>
<evidence type="ECO:0000313" key="3">
    <source>
        <dbReference type="EMBL" id="KAK0557153.1"/>
    </source>
</evidence>